<proteinExistence type="inferred from homology"/>
<dbReference type="InterPro" id="IPR011010">
    <property type="entry name" value="DNA_brk_join_enz"/>
</dbReference>
<keyword evidence="2" id="KW-0238">DNA-binding</keyword>
<comment type="caution">
    <text evidence="5">The sequence shown here is derived from an EMBL/GenBank/DDBJ whole genome shotgun (WGS) entry which is preliminary data.</text>
</comment>
<dbReference type="GO" id="GO:0003677">
    <property type="term" value="F:DNA binding"/>
    <property type="evidence" value="ECO:0007669"/>
    <property type="project" value="UniProtKB-KW"/>
</dbReference>
<dbReference type="GO" id="GO:0015074">
    <property type="term" value="P:DNA integration"/>
    <property type="evidence" value="ECO:0007669"/>
    <property type="project" value="InterPro"/>
</dbReference>
<sequence length="300" mass="32914">MGAVPTPRDPDVLEWITNLIAAQVAQSSLKTYFDVLNVIMNAAVVDKVIPDNPCKAVRLSAILRGFSRAPKWVPTTGEAAALFEVVPPRFKAAIWLGAGEGMRLGEVLGTENGPRCVDPARQEVHVVQQLRFHKQAYGGFYLAPPKSGSVGDVDLDEAVAAAVAEHVQRFPPVAVDLPDITRGTPDFGKPATRRLVELLFTDDLGRPIHDQAWSKLWAQWRAAAKWPQAGTFHSLRHYFATELIAANVDPTDVQNALRHSSLRITLETYVHWWPKRDRRRNIISAALRAAAAGRNGSAAA</sequence>
<dbReference type="InterPro" id="IPR050090">
    <property type="entry name" value="Tyrosine_recombinase_XerCD"/>
</dbReference>
<dbReference type="Gene3D" id="1.10.443.10">
    <property type="entry name" value="Intergrase catalytic core"/>
    <property type="match status" value="1"/>
</dbReference>
<dbReference type="Gene3D" id="1.10.150.130">
    <property type="match status" value="1"/>
</dbReference>
<evidence type="ECO:0000313" key="6">
    <source>
        <dbReference type="Proteomes" id="UP000292564"/>
    </source>
</evidence>
<evidence type="ECO:0000256" key="1">
    <source>
        <dbReference type="ARBA" id="ARBA00008857"/>
    </source>
</evidence>
<dbReference type="PANTHER" id="PTHR30349:SF64">
    <property type="entry name" value="PROPHAGE INTEGRASE INTD-RELATED"/>
    <property type="match status" value="1"/>
</dbReference>
<keyword evidence="6" id="KW-1185">Reference proteome</keyword>
<dbReference type="InterPro" id="IPR013762">
    <property type="entry name" value="Integrase-like_cat_sf"/>
</dbReference>
<dbReference type="InterPro" id="IPR002104">
    <property type="entry name" value="Integrase_catalytic"/>
</dbReference>
<dbReference type="GO" id="GO:0006310">
    <property type="term" value="P:DNA recombination"/>
    <property type="evidence" value="ECO:0007669"/>
    <property type="project" value="UniProtKB-KW"/>
</dbReference>
<keyword evidence="3" id="KW-0233">DNA recombination</keyword>
<dbReference type="Proteomes" id="UP000292564">
    <property type="component" value="Unassembled WGS sequence"/>
</dbReference>
<evidence type="ECO:0000313" key="5">
    <source>
        <dbReference type="EMBL" id="RZU50346.1"/>
    </source>
</evidence>
<dbReference type="PROSITE" id="PS51898">
    <property type="entry name" value="TYR_RECOMBINASE"/>
    <property type="match status" value="1"/>
</dbReference>
<feature type="domain" description="Tyr recombinase" evidence="4">
    <location>
        <begin position="68"/>
        <end position="284"/>
    </location>
</feature>
<gene>
    <name evidence="5" type="ORF">EV385_2117</name>
</gene>
<accession>A0A4V6MG39</accession>
<dbReference type="Pfam" id="PF00589">
    <property type="entry name" value="Phage_integrase"/>
    <property type="match status" value="1"/>
</dbReference>
<name>A0A4V6MG39_9ACTN</name>
<evidence type="ECO:0000256" key="3">
    <source>
        <dbReference type="ARBA" id="ARBA00023172"/>
    </source>
</evidence>
<dbReference type="OrthoDB" id="1850235at2"/>
<dbReference type="RefSeq" id="WP_130509297.1">
    <property type="nucleotide sequence ID" value="NZ_SHKY01000001.1"/>
</dbReference>
<dbReference type="SUPFAM" id="SSF56349">
    <property type="entry name" value="DNA breaking-rejoining enzymes"/>
    <property type="match status" value="1"/>
</dbReference>
<dbReference type="InterPro" id="IPR010998">
    <property type="entry name" value="Integrase_recombinase_N"/>
</dbReference>
<evidence type="ECO:0000259" key="4">
    <source>
        <dbReference type="PROSITE" id="PS51898"/>
    </source>
</evidence>
<dbReference type="PANTHER" id="PTHR30349">
    <property type="entry name" value="PHAGE INTEGRASE-RELATED"/>
    <property type="match status" value="1"/>
</dbReference>
<organism evidence="5 6">
    <name type="scientific">Krasilnikovia cinnamomea</name>
    <dbReference type="NCBI Taxonomy" id="349313"/>
    <lineage>
        <taxon>Bacteria</taxon>
        <taxon>Bacillati</taxon>
        <taxon>Actinomycetota</taxon>
        <taxon>Actinomycetes</taxon>
        <taxon>Micromonosporales</taxon>
        <taxon>Micromonosporaceae</taxon>
        <taxon>Krasilnikovia</taxon>
    </lineage>
</organism>
<dbReference type="EMBL" id="SHKY01000001">
    <property type="protein sequence ID" value="RZU50346.1"/>
    <property type="molecule type" value="Genomic_DNA"/>
</dbReference>
<protein>
    <submittedName>
        <fullName evidence="5">Phage integrase family protein</fullName>
    </submittedName>
</protein>
<evidence type="ECO:0000256" key="2">
    <source>
        <dbReference type="ARBA" id="ARBA00023125"/>
    </source>
</evidence>
<reference evidence="5 6" key="1">
    <citation type="submission" date="2019-02" db="EMBL/GenBank/DDBJ databases">
        <title>Sequencing the genomes of 1000 actinobacteria strains.</title>
        <authorList>
            <person name="Klenk H.-P."/>
        </authorList>
    </citation>
    <scope>NUCLEOTIDE SEQUENCE [LARGE SCALE GENOMIC DNA]</scope>
    <source>
        <strain evidence="5 6">DSM 45162</strain>
    </source>
</reference>
<dbReference type="AlphaFoldDB" id="A0A4V6MG39"/>
<comment type="similarity">
    <text evidence="1">Belongs to the 'phage' integrase family.</text>
</comment>